<accession>A0ACB8E388</accession>
<dbReference type="Proteomes" id="UP000821865">
    <property type="component" value="Chromosome 1"/>
</dbReference>
<name>A0ACB8E388_DERSI</name>
<organism evidence="1 2">
    <name type="scientific">Dermacentor silvarum</name>
    <name type="common">Tick</name>
    <dbReference type="NCBI Taxonomy" id="543639"/>
    <lineage>
        <taxon>Eukaryota</taxon>
        <taxon>Metazoa</taxon>
        <taxon>Ecdysozoa</taxon>
        <taxon>Arthropoda</taxon>
        <taxon>Chelicerata</taxon>
        <taxon>Arachnida</taxon>
        <taxon>Acari</taxon>
        <taxon>Parasitiformes</taxon>
        <taxon>Ixodida</taxon>
        <taxon>Ixodoidea</taxon>
        <taxon>Ixodidae</taxon>
        <taxon>Rhipicephalinae</taxon>
        <taxon>Dermacentor</taxon>
    </lineage>
</organism>
<dbReference type="EMBL" id="CM023470">
    <property type="protein sequence ID" value="KAH7981225.1"/>
    <property type="molecule type" value="Genomic_DNA"/>
</dbReference>
<evidence type="ECO:0000313" key="1">
    <source>
        <dbReference type="EMBL" id="KAH7981225.1"/>
    </source>
</evidence>
<protein>
    <submittedName>
        <fullName evidence="1">Uncharacterized protein</fullName>
    </submittedName>
</protein>
<keyword evidence="2" id="KW-1185">Reference proteome</keyword>
<evidence type="ECO:0000313" key="2">
    <source>
        <dbReference type="Proteomes" id="UP000821865"/>
    </source>
</evidence>
<reference evidence="1" key="1">
    <citation type="submission" date="2020-05" db="EMBL/GenBank/DDBJ databases">
        <title>Large-scale comparative analyses of tick genomes elucidate their genetic diversity and vector capacities.</title>
        <authorList>
            <person name="Jia N."/>
            <person name="Wang J."/>
            <person name="Shi W."/>
            <person name="Du L."/>
            <person name="Sun Y."/>
            <person name="Zhan W."/>
            <person name="Jiang J."/>
            <person name="Wang Q."/>
            <person name="Zhang B."/>
            <person name="Ji P."/>
            <person name="Sakyi L.B."/>
            <person name="Cui X."/>
            <person name="Yuan T."/>
            <person name="Jiang B."/>
            <person name="Yang W."/>
            <person name="Lam T.T.-Y."/>
            <person name="Chang Q."/>
            <person name="Ding S."/>
            <person name="Wang X."/>
            <person name="Zhu J."/>
            <person name="Ruan X."/>
            <person name="Zhao L."/>
            <person name="Wei J."/>
            <person name="Que T."/>
            <person name="Du C."/>
            <person name="Cheng J."/>
            <person name="Dai P."/>
            <person name="Han X."/>
            <person name="Huang E."/>
            <person name="Gao Y."/>
            <person name="Liu J."/>
            <person name="Shao H."/>
            <person name="Ye R."/>
            <person name="Li L."/>
            <person name="Wei W."/>
            <person name="Wang X."/>
            <person name="Wang C."/>
            <person name="Yang T."/>
            <person name="Huo Q."/>
            <person name="Li W."/>
            <person name="Guo W."/>
            <person name="Chen H."/>
            <person name="Zhou L."/>
            <person name="Ni X."/>
            <person name="Tian J."/>
            <person name="Zhou Y."/>
            <person name="Sheng Y."/>
            <person name="Liu T."/>
            <person name="Pan Y."/>
            <person name="Xia L."/>
            <person name="Li J."/>
            <person name="Zhao F."/>
            <person name="Cao W."/>
        </authorList>
    </citation>
    <scope>NUCLEOTIDE SEQUENCE</scope>
    <source>
        <strain evidence="1">Dsil-2018</strain>
    </source>
</reference>
<proteinExistence type="predicted"/>
<sequence length="351" mass="38901">MLDYYKILGVQQTAPLEEIKKAYRRLCLRWHPDKNPDNKEKAEQNFRSVAQAYQTLSDEKKRRDYDYQCALLRSRARHPPRRQAAPSPFTTLEEIIKGIHRRSWETGPAPPDCSGASASSYTSTPSPFAARRPSGSRRHGGFHAGIRVEAGADGFRMVHHCTLGRGAVPTTTRVTQTSFTVHKPASAATAAVVGHHRPAIPSSRPRLYEVRTVMCDGVQRVCCYEDGVRVSTVAHPVAPVRQGVGSPRYMVVATGERESKRAFSVDAAAARRKRELLPPRRTEPTRGAERRADISSVPLGDLAPDAGGDGAQGLAGLRDERARLSFAPCATREPNPLFCFRENRRTLRRES</sequence>
<gene>
    <name evidence="1" type="ORF">HPB49_022459</name>
</gene>
<comment type="caution">
    <text evidence="1">The sequence shown here is derived from an EMBL/GenBank/DDBJ whole genome shotgun (WGS) entry which is preliminary data.</text>
</comment>